<evidence type="ECO:0000313" key="3">
    <source>
        <dbReference type="Proteomes" id="UP001149163"/>
    </source>
</evidence>
<keyword evidence="3" id="KW-1185">Reference proteome</keyword>
<feature type="region of interest" description="Disordered" evidence="1">
    <location>
        <begin position="292"/>
        <end position="343"/>
    </location>
</feature>
<gene>
    <name evidence="2" type="ORF">N7482_009226</name>
</gene>
<evidence type="ECO:0000256" key="1">
    <source>
        <dbReference type="SAM" id="MobiDB-lite"/>
    </source>
</evidence>
<feature type="compositionally biased region" description="Polar residues" evidence="1">
    <location>
        <begin position="107"/>
        <end position="122"/>
    </location>
</feature>
<evidence type="ECO:0000313" key="2">
    <source>
        <dbReference type="EMBL" id="KAJ5152748.1"/>
    </source>
</evidence>
<dbReference type="OrthoDB" id="4359659at2759"/>
<feature type="compositionally biased region" description="Low complexity" evidence="1">
    <location>
        <begin position="313"/>
        <end position="342"/>
    </location>
</feature>
<comment type="caution">
    <text evidence="2">The sequence shown here is derived from an EMBL/GenBank/DDBJ whole genome shotgun (WGS) entry which is preliminary data.</text>
</comment>
<reference evidence="2" key="1">
    <citation type="submission" date="2022-11" db="EMBL/GenBank/DDBJ databases">
        <authorList>
            <person name="Petersen C."/>
        </authorList>
    </citation>
    <scope>NUCLEOTIDE SEQUENCE</scope>
    <source>
        <strain evidence="2">IBT 26290</strain>
    </source>
</reference>
<organism evidence="2 3">
    <name type="scientific">Penicillium canariense</name>
    <dbReference type="NCBI Taxonomy" id="189055"/>
    <lineage>
        <taxon>Eukaryota</taxon>
        <taxon>Fungi</taxon>
        <taxon>Dikarya</taxon>
        <taxon>Ascomycota</taxon>
        <taxon>Pezizomycotina</taxon>
        <taxon>Eurotiomycetes</taxon>
        <taxon>Eurotiomycetidae</taxon>
        <taxon>Eurotiales</taxon>
        <taxon>Aspergillaceae</taxon>
        <taxon>Penicillium</taxon>
    </lineage>
</organism>
<reference evidence="2" key="2">
    <citation type="journal article" date="2023" name="IMA Fungus">
        <title>Comparative genomic study of the Penicillium genus elucidates a diverse pangenome and 15 lateral gene transfer events.</title>
        <authorList>
            <person name="Petersen C."/>
            <person name="Sorensen T."/>
            <person name="Nielsen M.R."/>
            <person name="Sondergaard T.E."/>
            <person name="Sorensen J.L."/>
            <person name="Fitzpatrick D.A."/>
            <person name="Frisvad J.C."/>
            <person name="Nielsen K.L."/>
        </authorList>
    </citation>
    <scope>NUCLEOTIDE SEQUENCE</scope>
    <source>
        <strain evidence="2">IBT 26290</strain>
    </source>
</reference>
<sequence length="386" mass="41780">MEPARDEWHPEITVLANRPDLLEAFTLSTLTDETLGLEEAFECPFTFLSLPHPHLLPSLFLLPSRYFLLSVRCAHPDTLCPHSLHPHTICSDIHTLILFTPEGHQPGTMSSQNLTPASTPASTPLVPVTSPGTASNRRSDDLGHSDHLGVPAHSSQVIGTPVVLPTTSSGIDEMQPAQLAAYIFTLPYVVARNGRLIKGKILRQIIDFPARRELVLRPAKPMSTGRLNDMLTKKLYRVEAAVMQIVGTVQLATCRHCLQENGPFNQCVIVTGHIPCANCQWTGDGQRCSFLPQAGPSSRSATMPSPSGHRRSQSSLSSSASRESGDNENLTGTGTDNNLNVNAGGSMSKVADLVDEANLSTNCPALTQAIAGLQFDITTMRHYLEL</sequence>
<proteinExistence type="predicted"/>
<dbReference type="RefSeq" id="XP_056539056.1">
    <property type="nucleotide sequence ID" value="XM_056691350.1"/>
</dbReference>
<name>A0A9W9HMA6_9EURO</name>
<protein>
    <submittedName>
        <fullName evidence="2">Uncharacterized protein</fullName>
    </submittedName>
</protein>
<dbReference type="Proteomes" id="UP001149163">
    <property type="component" value="Unassembled WGS sequence"/>
</dbReference>
<dbReference type="InterPro" id="IPR022190">
    <property type="entry name" value="DUF3716"/>
</dbReference>
<feature type="compositionally biased region" description="Polar residues" evidence="1">
    <location>
        <begin position="295"/>
        <end position="304"/>
    </location>
</feature>
<accession>A0A9W9HMA6</accession>
<dbReference type="AlphaFoldDB" id="A0A9W9HMA6"/>
<dbReference type="EMBL" id="JAPQKN010000007">
    <property type="protein sequence ID" value="KAJ5152748.1"/>
    <property type="molecule type" value="Genomic_DNA"/>
</dbReference>
<dbReference type="Pfam" id="PF12511">
    <property type="entry name" value="DUF3716"/>
    <property type="match status" value="1"/>
</dbReference>
<dbReference type="GeneID" id="81430526"/>
<feature type="region of interest" description="Disordered" evidence="1">
    <location>
        <begin position="105"/>
        <end position="145"/>
    </location>
</feature>